<evidence type="ECO:0000256" key="7">
    <source>
        <dbReference type="SAM" id="MobiDB-lite"/>
    </source>
</evidence>
<dbReference type="Pfam" id="PF00067">
    <property type="entry name" value="p450"/>
    <property type="match status" value="1"/>
</dbReference>
<evidence type="ECO:0000256" key="3">
    <source>
        <dbReference type="ARBA" id="ARBA00022617"/>
    </source>
</evidence>
<feature type="region of interest" description="Disordered" evidence="7">
    <location>
        <begin position="80"/>
        <end position="101"/>
    </location>
</feature>
<dbReference type="Gene3D" id="1.10.630.10">
    <property type="entry name" value="Cytochrome P450"/>
    <property type="match status" value="1"/>
</dbReference>
<dbReference type="EMBL" id="JAPCWZ010000006">
    <property type="protein sequence ID" value="KAK8859744.1"/>
    <property type="molecule type" value="Genomic_DNA"/>
</dbReference>
<dbReference type="InterPro" id="IPR001128">
    <property type="entry name" value="Cyt_P450"/>
</dbReference>
<accession>A0ABR2IAK3</accession>
<organism evidence="8 9">
    <name type="scientific">Apiospora arundinis</name>
    <dbReference type="NCBI Taxonomy" id="335852"/>
    <lineage>
        <taxon>Eukaryota</taxon>
        <taxon>Fungi</taxon>
        <taxon>Dikarya</taxon>
        <taxon>Ascomycota</taxon>
        <taxon>Pezizomycotina</taxon>
        <taxon>Sordariomycetes</taxon>
        <taxon>Xylariomycetidae</taxon>
        <taxon>Amphisphaeriales</taxon>
        <taxon>Apiosporaceae</taxon>
        <taxon>Apiospora</taxon>
    </lineage>
</organism>
<keyword evidence="9" id="KW-1185">Reference proteome</keyword>
<evidence type="ECO:0000256" key="1">
    <source>
        <dbReference type="ARBA" id="ARBA00001971"/>
    </source>
</evidence>
<dbReference type="PANTHER" id="PTHR24305:SF232">
    <property type="entry name" value="P450, PUTATIVE (EUROFUNG)-RELATED"/>
    <property type="match status" value="1"/>
</dbReference>
<gene>
    <name evidence="8" type="ORF">PGQ11_010478</name>
</gene>
<dbReference type="PANTHER" id="PTHR24305">
    <property type="entry name" value="CYTOCHROME P450"/>
    <property type="match status" value="1"/>
</dbReference>
<evidence type="ECO:0000256" key="5">
    <source>
        <dbReference type="ARBA" id="ARBA00023004"/>
    </source>
</evidence>
<keyword evidence="6" id="KW-0560">Oxidoreductase</keyword>
<comment type="cofactor">
    <cofactor evidence="1">
        <name>heme</name>
        <dbReference type="ChEBI" id="CHEBI:30413"/>
    </cofactor>
</comment>
<keyword evidence="5 6" id="KW-0408">Iron</keyword>
<keyword evidence="3 6" id="KW-0349">Heme</keyword>
<evidence type="ECO:0000256" key="6">
    <source>
        <dbReference type="RuleBase" id="RU000461"/>
    </source>
</evidence>
<dbReference type="InterPro" id="IPR017972">
    <property type="entry name" value="Cyt_P450_CS"/>
</dbReference>
<evidence type="ECO:0000256" key="2">
    <source>
        <dbReference type="ARBA" id="ARBA00010617"/>
    </source>
</evidence>
<evidence type="ECO:0000313" key="8">
    <source>
        <dbReference type="EMBL" id="KAK8859744.1"/>
    </source>
</evidence>
<keyword evidence="6" id="KW-0503">Monooxygenase</keyword>
<protein>
    <submittedName>
        <fullName evidence="8">Cytochrome P450</fullName>
    </submittedName>
</protein>
<dbReference type="InterPro" id="IPR036396">
    <property type="entry name" value="Cyt_P450_sf"/>
</dbReference>
<keyword evidence="4 6" id="KW-0479">Metal-binding</keyword>
<name>A0ABR2IAK3_9PEZI</name>
<comment type="similarity">
    <text evidence="2 6">Belongs to the cytochrome P450 family.</text>
</comment>
<dbReference type="Proteomes" id="UP001390339">
    <property type="component" value="Unassembled WGS sequence"/>
</dbReference>
<reference evidence="8 9" key="1">
    <citation type="journal article" date="2024" name="IMA Fungus">
        <title>Apiospora arundinis, a panoply of carbohydrate-active enzymes and secondary metabolites.</title>
        <authorList>
            <person name="Sorensen T."/>
            <person name="Petersen C."/>
            <person name="Muurmann A.T."/>
            <person name="Christiansen J.V."/>
            <person name="Brundto M.L."/>
            <person name="Overgaard C.K."/>
            <person name="Boysen A.T."/>
            <person name="Wollenberg R.D."/>
            <person name="Larsen T.O."/>
            <person name="Sorensen J.L."/>
            <person name="Nielsen K.L."/>
            <person name="Sondergaard T.E."/>
        </authorList>
    </citation>
    <scope>NUCLEOTIDE SEQUENCE [LARGE SCALE GENOMIC DNA]</scope>
    <source>
        <strain evidence="8 9">AAU 773</strain>
    </source>
</reference>
<proteinExistence type="inferred from homology"/>
<sequence>MQDYLRLSNSSSAQHTTAEISISTSLVLLLTTFVIESVLSPSFISRFSKSFGVNDPLPFIGLRVKKNSFNRYELARRPIQPVSRGRDARSDTHTTGGGDEPRAVCARRRTRVPSTKDGTTTINKKGAEAENLFVPAGTIVGINPCVVARNTSVYGDDVDAFLPERWLKGSKEPDADYQARLAAMNTTDLSFGAGARVCIGKNLALLQAYKVVATLAVRYGIELGDPESQWRVTNSWFPRQEGGLDIRLKMRTPDH</sequence>
<evidence type="ECO:0000313" key="9">
    <source>
        <dbReference type="Proteomes" id="UP001390339"/>
    </source>
</evidence>
<dbReference type="InterPro" id="IPR050121">
    <property type="entry name" value="Cytochrome_P450_monoxygenase"/>
</dbReference>
<dbReference type="PROSITE" id="PS00086">
    <property type="entry name" value="CYTOCHROME_P450"/>
    <property type="match status" value="1"/>
</dbReference>
<dbReference type="SUPFAM" id="SSF48264">
    <property type="entry name" value="Cytochrome P450"/>
    <property type="match status" value="1"/>
</dbReference>
<evidence type="ECO:0000256" key="4">
    <source>
        <dbReference type="ARBA" id="ARBA00022723"/>
    </source>
</evidence>
<comment type="caution">
    <text evidence="8">The sequence shown here is derived from an EMBL/GenBank/DDBJ whole genome shotgun (WGS) entry which is preliminary data.</text>
</comment>